<evidence type="ECO:0000313" key="4">
    <source>
        <dbReference type="Proteomes" id="UP001603857"/>
    </source>
</evidence>
<keyword evidence="2" id="KW-0812">Transmembrane</keyword>
<proteinExistence type="predicted"/>
<feature type="compositionally biased region" description="Basic and acidic residues" evidence="1">
    <location>
        <begin position="75"/>
        <end position="85"/>
    </location>
</feature>
<dbReference type="EMBL" id="JBGMDY010000007">
    <property type="protein sequence ID" value="KAL2327061.1"/>
    <property type="molecule type" value="Genomic_DNA"/>
</dbReference>
<dbReference type="Proteomes" id="UP001603857">
    <property type="component" value="Unassembled WGS sequence"/>
</dbReference>
<reference evidence="3 4" key="1">
    <citation type="submission" date="2024-08" db="EMBL/GenBank/DDBJ databases">
        <title>Insights into the chromosomal genome structure of Flemingia macrophylla.</title>
        <authorList>
            <person name="Ding Y."/>
            <person name="Zhao Y."/>
            <person name="Bi W."/>
            <person name="Wu M."/>
            <person name="Zhao G."/>
            <person name="Gong Y."/>
            <person name="Li W."/>
            <person name="Zhang P."/>
        </authorList>
    </citation>
    <scope>NUCLEOTIDE SEQUENCE [LARGE SCALE GENOMIC DNA]</scope>
    <source>
        <strain evidence="3">DYQJB</strain>
        <tissue evidence="3">Leaf</tissue>
    </source>
</reference>
<accession>A0ABD1LU61</accession>
<feature type="region of interest" description="Disordered" evidence="1">
    <location>
        <begin position="75"/>
        <end position="95"/>
    </location>
</feature>
<sequence>MFFSFLPSLPFIHFLYSVFAFLRGGLVQPLLPLVPLLGVLLSERGRETQMEWWWEWGVAAEGERRKVPPFERRPCIKETEDKSRSEGGGMTPFGAPGWFGTAIATSGTFPWSDFH</sequence>
<dbReference type="AlphaFoldDB" id="A0ABD1LU61"/>
<evidence type="ECO:0008006" key="5">
    <source>
        <dbReference type="Google" id="ProtNLM"/>
    </source>
</evidence>
<evidence type="ECO:0000313" key="3">
    <source>
        <dbReference type="EMBL" id="KAL2327061.1"/>
    </source>
</evidence>
<keyword evidence="2" id="KW-1133">Transmembrane helix</keyword>
<comment type="caution">
    <text evidence="3">The sequence shown here is derived from an EMBL/GenBank/DDBJ whole genome shotgun (WGS) entry which is preliminary data.</text>
</comment>
<organism evidence="3 4">
    <name type="scientific">Flemingia macrophylla</name>
    <dbReference type="NCBI Taxonomy" id="520843"/>
    <lineage>
        <taxon>Eukaryota</taxon>
        <taxon>Viridiplantae</taxon>
        <taxon>Streptophyta</taxon>
        <taxon>Embryophyta</taxon>
        <taxon>Tracheophyta</taxon>
        <taxon>Spermatophyta</taxon>
        <taxon>Magnoliopsida</taxon>
        <taxon>eudicotyledons</taxon>
        <taxon>Gunneridae</taxon>
        <taxon>Pentapetalae</taxon>
        <taxon>rosids</taxon>
        <taxon>fabids</taxon>
        <taxon>Fabales</taxon>
        <taxon>Fabaceae</taxon>
        <taxon>Papilionoideae</taxon>
        <taxon>50 kb inversion clade</taxon>
        <taxon>NPAAA clade</taxon>
        <taxon>indigoferoid/millettioid clade</taxon>
        <taxon>Phaseoleae</taxon>
        <taxon>Flemingia</taxon>
    </lineage>
</organism>
<gene>
    <name evidence="3" type="ORF">Fmac_020488</name>
</gene>
<evidence type="ECO:0000256" key="1">
    <source>
        <dbReference type="SAM" id="MobiDB-lite"/>
    </source>
</evidence>
<protein>
    <recommendedName>
        <fullName evidence="5">Secreted protein</fullName>
    </recommendedName>
</protein>
<feature type="transmembrane region" description="Helical" evidence="2">
    <location>
        <begin position="20"/>
        <end position="41"/>
    </location>
</feature>
<keyword evidence="2" id="KW-0472">Membrane</keyword>
<evidence type="ECO:0000256" key="2">
    <source>
        <dbReference type="SAM" id="Phobius"/>
    </source>
</evidence>
<keyword evidence="4" id="KW-1185">Reference proteome</keyword>
<name>A0ABD1LU61_9FABA</name>